<dbReference type="NCBIfam" id="TIGR02937">
    <property type="entry name" value="sigma70-ECF"/>
    <property type="match status" value="1"/>
</dbReference>
<dbReference type="InterPro" id="IPR013325">
    <property type="entry name" value="RNA_pol_sigma_r2"/>
</dbReference>
<dbReference type="PRINTS" id="PR00046">
    <property type="entry name" value="SIGMA70FCT"/>
</dbReference>
<organism evidence="8 9">
    <name type="scientific">Jiangella aurantiaca</name>
    <dbReference type="NCBI Taxonomy" id="2530373"/>
    <lineage>
        <taxon>Bacteria</taxon>
        <taxon>Bacillati</taxon>
        <taxon>Actinomycetota</taxon>
        <taxon>Actinomycetes</taxon>
        <taxon>Jiangellales</taxon>
        <taxon>Jiangellaceae</taxon>
        <taxon>Jiangella</taxon>
    </lineage>
</organism>
<dbReference type="InterPro" id="IPR007630">
    <property type="entry name" value="RNA_pol_sigma70_r4"/>
</dbReference>
<dbReference type="InterPro" id="IPR036388">
    <property type="entry name" value="WH-like_DNA-bd_sf"/>
</dbReference>
<gene>
    <name evidence="8" type="ORF">E1262_14155</name>
</gene>
<dbReference type="Gene3D" id="1.10.10.10">
    <property type="entry name" value="Winged helix-like DNA-binding domain superfamily/Winged helix DNA-binding domain"/>
    <property type="match status" value="2"/>
</dbReference>
<dbReference type="AlphaFoldDB" id="A0A4R5A9A7"/>
<evidence type="ECO:0000256" key="3">
    <source>
        <dbReference type="ARBA" id="ARBA00023125"/>
    </source>
</evidence>
<comment type="caution">
    <text evidence="8">The sequence shown here is derived from an EMBL/GenBank/DDBJ whole genome shotgun (WGS) entry which is preliminary data.</text>
</comment>
<feature type="domain" description="RNA polymerase sigma-70 region 4" evidence="7">
    <location>
        <begin position="225"/>
        <end position="271"/>
    </location>
</feature>
<dbReference type="InterPro" id="IPR007624">
    <property type="entry name" value="RNA_pol_sigma70_r3"/>
</dbReference>
<reference evidence="8 9" key="1">
    <citation type="submission" date="2019-02" db="EMBL/GenBank/DDBJ databases">
        <title>Draft genome sequences of novel Actinobacteria.</title>
        <authorList>
            <person name="Sahin N."/>
            <person name="Ay H."/>
            <person name="Saygin H."/>
        </authorList>
    </citation>
    <scope>NUCLEOTIDE SEQUENCE [LARGE SCALE GENOMIC DNA]</scope>
    <source>
        <strain evidence="8 9">8K307</strain>
    </source>
</reference>
<dbReference type="GO" id="GO:0006352">
    <property type="term" value="P:DNA-templated transcription initiation"/>
    <property type="evidence" value="ECO:0007669"/>
    <property type="project" value="InterPro"/>
</dbReference>
<dbReference type="NCBIfam" id="TIGR02980">
    <property type="entry name" value="SigBFG"/>
    <property type="match status" value="1"/>
</dbReference>
<dbReference type="SUPFAM" id="SSF88659">
    <property type="entry name" value="Sigma3 and sigma4 domains of RNA polymerase sigma factors"/>
    <property type="match status" value="2"/>
</dbReference>
<evidence type="ECO:0000259" key="7">
    <source>
        <dbReference type="Pfam" id="PF04545"/>
    </source>
</evidence>
<feature type="domain" description="RNA polymerase sigma-70 region 2" evidence="6">
    <location>
        <begin position="55"/>
        <end position="123"/>
    </location>
</feature>
<dbReference type="Gene3D" id="1.20.120.1810">
    <property type="match status" value="1"/>
</dbReference>
<protein>
    <submittedName>
        <fullName evidence="8">SigB/SigF/SigG family RNA polymerase sigma factor</fullName>
    </submittedName>
</protein>
<dbReference type="InterPro" id="IPR014322">
    <property type="entry name" value="RNA_pol_sigma-B/F/G"/>
</dbReference>
<dbReference type="Pfam" id="PF04545">
    <property type="entry name" value="Sigma70_r4"/>
    <property type="match status" value="1"/>
</dbReference>
<dbReference type="Pfam" id="PF04539">
    <property type="entry name" value="Sigma70_r3"/>
    <property type="match status" value="1"/>
</dbReference>
<evidence type="ECO:0000259" key="6">
    <source>
        <dbReference type="Pfam" id="PF04542"/>
    </source>
</evidence>
<evidence type="ECO:0000256" key="4">
    <source>
        <dbReference type="ARBA" id="ARBA00023163"/>
    </source>
</evidence>
<dbReference type="InterPro" id="IPR014284">
    <property type="entry name" value="RNA_pol_sigma-70_dom"/>
</dbReference>
<dbReference type="Pfam" id="PF04542">
    <property type="entry name" value="Sigma70_r2"/>
    <property type="match status" value="1"/>
</dbReference>
<accession>A0A4R5A9A7</accession>
<dbReference type="InterPro" id="IPR007627">
    <property type="entry name" value="RNA_pol_sigma70_r2"/>
</dbReference>
<keyword evidence="4" id="KW-0804">Transcription</keyword>
<dbReference type="InterPro" id="IPR013324">
    <property type="entry name" value="RNA_pol_sigma_r3/r4-like"/>
</dbReference>
<dbReference type="EMBL" id="SMLB01000017">
    <property type="protein sequence ID" value="TDD68888.1"/>
    <property type="molecule type" value="Genomic_DNA"/>
</dbReference>
<dbReference type="InterPro" id="IPR000943">
    <property type="entry name" value="RNA_pol_sigma70"/>
</dbReference>
<dbReference type="OrthoDB" id="9804285at2"/>
<dbReference type="RefSeq" id="WP_132103785.1">
    <property type="nucleotide sequence ID" value="NZ_SMLB01000017.1"/>
</dbReference>
<evidence type="ECO:0000313" key="8">
    <source>
        <dbReference type="EMBL" id="TDD68888.1"/>
    </source>
</evidence>
<dbReference type="GO" id="GO:0016987">
    <property type="term" value="F:sigma factor activity"/>
    <property type="evidence" value="ECO:0007669"/>
    <property type="project" value="UniProtKB-KW"/>
</dbReference>
<keyword evidence="2" id="KW-0731">Sigma factor</keyword>
<feature type="domain" description="RNA polymerase sigma-70 region 3" evidence="5">
    <location>
        <begin position="135"/>
        <end position="195"/>
    </location>
</feature>
<sequence length="278" mass="30189">MPTLTSAHHEGDSDGFAGDGHRAVRLIHDGRTNELLRAAARATGVEKRRLLDEVVVENLRLAEAVSRRYGGRGVEAEELQQVAYLGLVAAVHRFDPDRGNDFVGFALPTILGEIKRYFRDHGWAVRPPRRVQELRSSMAAASDELCQSLGRIPSDADLADHLGAELEEIREAEQSGSCYTAISIDRAAAPDADGDGSVLADALGGPDTGYDHAEAMVALSSACGALSARDRRILYLRFFCGWTQLEIGAELGITQMQVSRLLARILRRLRKSIGETAA</sequence>
<dbReference type="PANTHER" id="PTHR30385:SF4">
    <property type="entry name" value="RNA POLYMERASE SIGMA-E FACTOR"/>
    <property type="match status" value="1"/>
</dbReference>
<dbReference type="SUPFAM" id="SSF88946">
    <property type="entry name" value="Sigma2 domain of RNA polymerase sigma factors"/>
    <property type="match status" value="1"/>
</dbReference>
<dbReference type="PANTHER" id="PTHR30385">
    <property type="entry name" value="SIGMA FACTOR F FLAGELLAR"/>
    <property type="match status" value="1"/>
</dbReference>
<dbReference type="Proteomes" id="UP000295217">
    <property type="component" value="Unassembled WGS sequence"/>
</dbReference>
<evidence type="ECO:0000259" key="5">
    <source>
        <dbReference type="Pfam" id="PF04539"/>
    </source>
</evidence>
<dbReference type="CDD" id="cd06171">
    <property type="entry name" value="Sigma70_r4"/>
    <property type="match status" value="1"/>
</dbReference>
<proteinExistence type="predicted"/>
<keyword evidence="1" id="KW-0805">Transcription regulation</keyword>
<evidence type="ECO:0000256" key="2">
    <source>
        <dbReference type="ARBA" id="ARBA00023082"/>
    </source>
</evidence>
<evidence type="ECO:0000256" key="1">
    <source>
        <dbReference type="ARBA" id="ARBA00023015"/>
    </source>
</evidence>
<dbReference type="GO" id="GO:0003677">
    <property type="term" value="F:DNA binding"/>
    <property type="evidence" value="ECO:0007669"/>
    <property type="project" value="UniProtKB-KW"/>
</dbReference>
<keyword evidence="3" id="KW-0238">DNA-binding</keyword>
<name>A0A4R5A9A7_9ACTN</name>
<evidence type="ECO:0000313" key="9">
    <source>
        <dbReference type="Proteomes" id="UP000295217"/>
    </source>
</evidence>
<keyword evidence="9" id="KW-1185">Reference proteome</keyword>